<dbReference type="AlphaFoldDB" id="A0A117NQV5"/>
<evidence type="ECO:0000313" key="2">
    <source>
        <dbReference type="Proteomes" id="UP000055045"/>
    </source>
</evidence>
<proteinExistence type="predicted"/>
<protein>
    <submittedName>
        <fullName evidence="1">Uncharacterized protein</fullName>
    </submittedName>
</protein>
<gene>
    <name evidence="1" type="ORF">ACN42_g2421</name>
</gene>
<name>A0A117NQV5_PENFR</name>
<comment type="caution">
    <text evidence="1">The sequence shown here is derived from an EMBL/GenBank/DDBJ whole genome shotgun (WGS) entry which is preliminary data.</text>
</comment>
<accession>A0A117NQV5</accession>
<sequence length="67" mass="7549">MGIFEASQRNQRNRACLSLAVAPLFATTTALPPLLFSSLTIFLHYYNSPIQNSPYKKKGTAYQLRDL</sequence>
<organism evidence="1 2">
    <name type="scientific">Penicillium freii</name>
    <dbReference type="NCBI Taxonomy" id="48697"/>
    <lineage>
        <taxon>Eukaryota</taxon>
        <taxon>Fungi</taxon>
        <taxon>Dikarya</taxon>
        <taxon>Ascomycota</taxon>
        <taxon>Pezizomycotina</taxon>
        <taxon>Eurotiomycetes</taxon>
        <taxon>Eurotiomycetidae</taxon>
        <taxon>Eurotiales</taxon>
        <taxon>Aspergillaceae</taxon>
        <taxon>Penicillium</taxon>
    </lineage>
</organism>
<dbReference type="Proteomes" id="UP000055045">
    <property type="component" value="Unassembled WGS sequence"/>
</dbReference>
<reference evidence="1 2" key="1">
    <citation type="submission" date="2015-10" db="EMBL/GenBank/DDBJ databases">
        <title>Genome sequencing of Penicillium freii.</title>
        <authorList>
            <person name="Nguyen H.D."/>
            <person name="Visagie C.M."/>
            <person name="Seifert K.A."/>
        </authorList>
    </citation>
    <scope>NUCLEOTIDE SEQUENCE [LARGE SCALE GENOMIC DNA]</scope>
    <source>
        <strain evidence="1 2">DAOM 242723</strain>
    </source>
</reference>
<dbReference type="EMBL" id="LLXE01000043">
    <property type="protein sequence ID" value="KUM64653.1"/>
    <property type="molecule type" value="Genomic_DNA"/>
</dbReference>
<evidence type="ECO:0000313" key="1">
    <source>
        <dbReference type="EMBL" id="KUM64653.1"/>
    </source>
</evidence>
<keyword evidence="2" id="KW-1185">Reference proteome</keyword>